<dbReference type="Proteomes" id="UP000225706">
    <property type="component" value="Unassembled WGS sequence"/>
</dbReference>
<dbReference type="InterPro" id="IPR024156">
    <property type="entry name" value="Small_GTPase_ARF"/>
</dbReference>
<keyword evidence="11" id="KW-1185">Reference proteome</keyword>
<dbReference type="SMART" id="SM00178">
    <property type="entry name" value="SAR"/>
    <property type="match status" value="1"/>
</dbReference>
<dbReference type="InterPro" id="IPR027417">
    <property type="entry name" value="P-loop_NTPase"/>
</dbReference>
<reference evidence="11" key="1">
    <citation type="journal article" date="2017" name="bioRxiv">
        <title>Comparative analysis of the genomes of Stylophora pistillata and Acropora digitifera provides evidence for extensive differences between species of corals.</title>
        <authorList>
            <person name="Voolstra C.R."/>
            <person name="Li Y."/>
            <person name="Liew Y.J."/>
            <person name="Baumgarten S."/>
            <person name="Zoccola D."/>
            <person name="Flot J.-F."/>
            <person name="Tambutte S."/>
            <person name="Allemand D."/>
            <person name="Aranda M."/>
        </authorList>
    </citation>
    <scope>NUCLEOTIDE SEQUENCE [LARGE SCALE GENOMIC DNA]</scope>
</reference>
<sequence length="201" mass="22848">MFALFSGLWKYLFQKDEYCILILGLDNAGKSTLLEQIKRMYGKNYSGLPFEKITTTVGLNIGKININHVKLIFWDLGGQQELQSLWDKYYEECHGVIFVIDSTDETRMEESHQAFNKVVQDPQLQGIPLLILVNKQDLEGCQGAEAIKNFFQDDSPSTGHLDYFIQPTSALSGDGLGTGIEWLVQSVKRNLERPPRQKDIT</sequence>
<dbReference type="GO" id="GO:0046872">
    <property type="term" value="F:metal ion binding"/>
    <property type="evidence" value="ECO:0007669"/>
    <property type="project" value="UniProtKB-KW"/>
</dbReference>
<dbReference type="GO" id="GO:0003924">
    <property type="term" value="F:GTPase activity"/>
    <property type="evidence" value="ECO:0007669"/>
    <property type="project" value="InterPro"/>
</dbReference>
<protein>
    <recommendedName>
        <fullName evidence="2">ADP-ribosylation factor-like protein 6</fullName>
    </recommendedName>
    <alternativeName>
        <fullName evidence="7">ADP-ribosylation factor-related protein 1</fullName>
    </alternativeName>
</protein>
<dbReference type="CDD" id="cd04160">
    <property type="entry name" value="Arfrp1"/>
    <property type="match status" value="1"/>
</dbReference>
<comment type="similarity">
    <text evidence="1">Belongs to the small GTPase superfamily. Arf family.</text>
</comment>
<dbReference type="Pfam" id="PF00025">
    <property type="entry name" value="Arf"/>
    <property type="match status" value="1"/>
</dbReference>
<dbReference type="PROSITE" id="PS51417">
    <property type="entry name" value="ARF"/>
    <property type="match status" value="1"/>
</dbReference>
<evidence type="ECO:0000256" key="7">
    <source>
        <dbReference type="ARBA" id="ARBA00039478"/>
    </source>
</evidence>
<evidence type="ECO:0000256" key="2">
    <source>
        <dbReference type="ARBA" id="ARBA00019766"/>
    </source>
</evidence>
<feature type="binding site" evidence="8">
    <location>
        <begin position="24"/>
        <end position="31"/>
    </location>
    <ligand>
        <name>GTP</name>
        <dbReference type="ChEBI" id="CHEBI:37565"/>
    </ligand>
</feature>
<gene>
    <name evidence="10" type="primary">ARFRP1</name>
    <name evidence="10" type="ORF">AWC38_SpisGene18263</name>
</gene>
<dbReference type="EMBL" id="LSMT01000474">
    <property type="protein sequence ID" value="PFX17421.1"/>
    <property type="molecule type" value="Genomic_DNA"/>
</dbReference>
<dbReference type="InterPro" id="IPR005225">
    <property type="entry name" value="Small_GTP-bd"/>
</dbReference>
<evidence type="ECO:0000256" key="8">
    <source>
        <dbReference type="PIRSR" id="PIRSR606689-1"/>
    </source>
</evidence>
<dbReference type="GO" id="GO:0043001">
    <property type="term" value="P:Golgi to plasma membrane protein transport"/>
    <property type="evidence" value="ECO:0007669"/>
    <property type="project" value="TreeGrafter"/>
</dbReference>
<keyword evidence="3 8" id="KW-0547">Nucleotide-binding</keyword>
<comment type="caution">
    <text evidence="10">The sequence shown here is derived from an EMBL/GenBank/DDBJ whole genome shotgun (WGS) entry which is preliminary data.</text>
</comment>
<keyword evidence="9" id="KW-0460">Magnesium</keyword>
<keyword evidence="9" id="KW-0479">Metal-binding</keyword>
<dbReference type="STRING" id="50429.A0A2B4RII9"/>
<feature type="binding site" evidence="9">
    <location>
        <position position="31"/>
    </location>
    <ligand>
        <name>Mg(2+)</name>
        <dbReference type="ChEBI" id="CHEBI:18420"/>
    </ligand>
</feature>
<evidence type="ECO:0000256" key="3">
    <source>
        <dbReference type="ARBA" id="ARBA00022741"/>
    </source>
</evidence>
<keyword evidence="4 8" id="KW-0342">GTP-binding</keyword>
<feature type="binding site" evidence="8">
    <location>
        <position position="78"/>
    </location>
    <ligand>
        <name>GTP</name>
        <dbReference type="ChEBI" id="CHEBI:37565"/>
    </ligand>
</feature>
<dbReference type="SUPFAM" id="SSF52540">
    <property type="entry name" value="P-loop containing nucleoside triphosphate hydrolases"/>
    <property type="match status" value="1"/>
</dbReference>
<evidence type="ECO:0000256" key="5">
    <source>
        <dbReference type="ARBA" id="ARBA00037377"/>
    </source>
</evidence>
<evidence type="ECO:0000256" key="1">
    <source>
        <dbReference type="ARBA" id="ARBA00010290"/>
    </source>
</evidence>
<dbReference type="PANTHER" id="PTHR45909:SF1">
    <property type="entry name" value="ADP-RIBOSYLATION FACTOR-RELATED PROTEIN 1"/>
    <property type="match status" value="1"/>
</dbReference>
<proteinExistence type="inferred from homology"/>
<dbReference type="FunFam" id="3.40.50.300:FF:001166">
    <property type="entry name" value="ADP-ribosylation factor D"/>
    <property type="match status" value="1"/>
</dbReference>
<comment type="subunit">
    <text evidence="6">Interacts with SYS1.</text>
</comment>
<dbReference type="SMART" id="SM00177">
    <property type="entry name" value="ARF"/>
    <property type="match status" value="1"/>
</dbReference>
<dbReference type="GO" id="GO:0006886">
    <property type="term" value="P:intracellular protein transport"/>
    <property type="evidence" value="ECO:0007669"/>
    <property type="project" value="TreeGrafter"/>
</dbReference>
<dbReference type="Gene3D" id="3.40.50.300">
    <property type="entry name" value="P-loop containing nucleotide triphosphate hydrolases"/>
    <property type="match status" value="1"/>
</dbReference>
<evidence type="ECO:0000313" key="11">
    <source>
        <dbReference type="Proteomes" id="UP000225706"/>
    </source>
</evidence>
<feature type="binding site" evidence="9">
    <location>
        <position position="56"/>
    </location>
    <ligand>
        <name>Mg(2+)</name>
        <dbReference type="ChEBI" id="CHEBI:18420"/>
    </ligand>
</feature>
<dbReference type="NCBIfam" id="TIGR00231">
    <property type="entry name" value="small_GTP"/>
    <property type="match status" value="1"/>
</dbReference>
<dbReference type="InterPro" id="IPR006689">
    <property type="entry name" value="Small_GTPase_ARF/SAR"/>
</dbReference>
<dbReference type="GO" id="GO:0034067">
    <property type="term" value="P:protein localization to Golgi apparatus"/>
    <property type="evidence" value="ECO:0007669"/>
    <property type="project" value="TreeGrafter"/>
</dbReference>
<dbReference type="PANTHER" id="PTHR45909">
    <property type="entry name" value="ADP-RIBOSYLATION FACTOR-RELATED PROTEIN 1"/>
    <property type="match status" value="1"/>
</dbReference>
<feature type="binding site" evidence="8">
    <location>
        <begin position="134"/>
        <end position="137"/>
    </location>
    <ligand>
        <name>GTP</name>
        <dbReference type="ChEBI" id="CHEBI:37565"/>
    </ligand>
</feature>
<dbReference type="GO" id="GO:0005525">
    <property type="term" value="F:GTP binding"/>
    <property type="evidence" value="ECO:0007669"/>
    <property type="project" value="UniProtKB-KW"/>
</dbReference>
<accession>A0A2B4RII9</accession>
<dbReference type="PRINTS" id="PR00449">
    <property type="entry name" value="RASTRNSFRMNG"/>
</dbReference>
<dbReference type="OrthoDB" id="414781at2759"/>
<evidence type="ECO:0000256" key="6">
    <source>
        <dbReference type="ARBA" id="ARBA00038765"/>
    </source>
</evidence>
<dbReference type="GO" id="GO:0005794">
    <property type="term" value="C:Golgi apparatus"/>
    <property type="evidence" value="ECO:0007669"/>
    <property type="project" value="TreeGrafter"/>
</dbReference>
<evidence type="ECO:0000256" key="4">
    <source>
        <dbReference type="ARBA" id="ARBA00023134"/>
    </source>
</evidence>
<dbReference type="AlphaFoldDB" id="A0A2B4RII9"/>
<evidence type="ECO:0000256" key="9">
    <source>
        <dbReference type="PIRSR" id="PIRSR606689-2"/>
    </source>
</evidence>
<comment type="function">
    <text evidence="5">Trans-Golgi-associated GTPase that regulates protein sorting. Controls the targeting of ARL1 and its effector to the trans-Golgi. Required for the lipidation of chylomicrons in the intestine and required for VLDL lipidation in the liver.</text>
</comment>
<organism evidence="10 11">
    <name type="scientific">Stylophora pistillata</name>
    <name type="common">Smooth cauliflower coral</name>
    <dbReference type="NCBI Taxonomy" id="50429"/>
    <lineage>
        <taxon>Eukaryota</taxon>
        <taxon>Metazoa</taxon>
        <taxon>Cnidaria</taxon>
        <taxon>Anthozoa</taxon>
        <taxon>Hexacorallia</taxon>
        <taxon>Scleractinia</taxon>
        <taxon>Astrocoeniina</taxon>
        <taxon>Pocilloporidae</taxon>
        <taxon>Stylophora</taxon>
    </lineage>
</organism>
<name>A0A2B4RII9_STYPI</name>
<evidence type="ECO:0000313" key="10">
    <source>
        <dbReference type="EMBL" id="PFX17421.1"/>
    </source>
</evidence>